<proteinExistence type="predicted"/>
<feature type="domain" description="LUD" evidence="1">
    <location>
        <begin position="15"/>
        <end position="206"/>
    </location>
</feature>
<dbReference type="EMBL" id="QGDL01000026">
    <property type="protein sequence ID" value="PWJ17994.1"/>
    <property type="molecule type" value="Genomic_DNA"/>
</dbReference>
<evidence type="ECO:0000313" key="2">
    <source>
        <dbReference type="EMBL" id="PWJ17994.1"/>
    </source>
</evidence>
<gene>
    <name evidence="2" type="ORF">A8806_1268</name>
</gene>
<sequence>MEENRTKRNQLLAGHVIKNLKNRNIEGYYAKDKEEALKIALELIPEGSTVGWGGSASISEIGLKQAVCEGNYEVINRDVCKTPEEKRAAELKCFDSDYFLASANAVTRDGVLVNIDKFANRIAAIAYGPRNVILVIGMNKIVRNVEDAAKRARDEASTINAARLDTETPCRNTGMCYDCKGAKSLCCQILVTRSSAVDGRMKVILVNDALGF</sequence>
<dbReference type="Proteomes" id="UP000245845">
    <property type="component" value="Unassembled WGS sequence"/>
</dbReference>
<dbReference type="RefSeq" id="WP_109733971.1">
    <property type="nucleotide sequence ID" value="NZ_BAAACK010000027.1"/>
</dbReference>
<dbReference type="InterPro" id="IPR009501">
    <property type="entry name" value="UCP020269"/>
</dbReference>
<protein>
    <submittedName>
        <fullName evidence="2">YkgG family uncharacterized protein</fullName>
    </submittedName>
</protein>
<keyword evidence="3" id="KW-1185">Reference proteome</keyword>
<dbReference type="AlphaFoldDB" id="A0A2Y9BNM8"/>
<comment type="caution">
    <text evidence="2">The sequence shown here is derived from an EMBL/GenBank/DDBJ whole genome shotgun (WGS) entry which is preliminary data.</text>
</comment>
<accession>A0A2Y9BNM8</accession>
<evidence type="ECO:0000259" key="1">
    <source>
        <dbReference type="Pfam" id="PF02589"/>
    </source>
</evidence>
<dbReference type="Pfam" id="PF02589">
    <property type="entry name" value="LUD_dom"/>
    <property type="match status" value="1"/>
</dbReference>
<dbReference type="InterPro" id="IPR003741">
    <property type="entry name" value="LUD_dom"/>
</dbReference>
<organism evidence="2 3">
    <name type="scientific">Faecalicatena orotica</name>
    <dbReference type="NCBI Taxonomy" id="1544"/>
    <lineage>
        <taxon>Bacteria</taxon>
        <taxon>Bacillati</taxon>
        <taxon>Bacillota</taxon>
        <taxon>Clostridia</taxon>
        <taxon>Lachnospirales</taxon>
        <taxon>Lachnospiraceae</taxon>
        <taxon>Faecalicatena</taxon>
    </lineage>
</organism>
<dbReference type="PANTHER" id="PTHR36179:SF2">
    <property type="entry name" value="LUD DOMAIN-CONTAINING PROTEIN"/>
    <property type="match status" value="1"/>
</dbReference>
<name>A0A2Y9BNM8_9FIRM</name>
<reference evidence="2 3" key="1">
    <citation type="submission" date="2018-05" db="EMBL/GenBank/DDBJ databases">
        <title>The Hungate 1000. A catalogue of reference genomes from the rumen microbiome.</title>
        <authorList>
            <person name="Kelly W."/>
        </authorList>
    </citation>
    <scope>NUCLEOTIDE SEQUENCE [LARGE SCALE GENOMIC DNA]</scope>
    <source>
        <strain evidence="2 3">NLAE-zl-C242</strain>
    </source>
</reference>
<dbReference type="PIRSF" id="PIRSF020269">
    <property type="entry name" value="DUF1121"/>
    <property type="match status" value="1"/>
</dbReference>
<dbReference type="OrthoDB" id="9809147at2"/>
<evidence type="ECO:0000313" key="3">
    <source>
        <dbReference type="Proteomes" id="UP000245845"/>
    </source>
</evidence>
<dbReference type="PANTHER" id="PTHR36179">
    <property type="entry name" value="LUD_DOM DOMAIN-CONTAINING PROTEIN"/>
    <property type="match status" value="1"/>
</dbReference>